<evidence type="ECO:0000313" key="3">
    <source>
        <dbReference type="Proteomes" id="UP001254848"/>
    </source>
</evidence>
<dbReference type="SUPFAM" id="SSF53474">
    <property type="entry name" value="alpha/beta-Hydrolases"/>
    <property type="match status" value="1"/>
</dbReference>
<protein>
    <submittedName>
        <fullName evidence="2">Alpha/beta fold hydrolase</fullName>
    </submittedName>
</protein>
<proteinExistence type="predicted"/>
<comment type="caution">
    <text evidence="2">The sequence shown here is derived from an EMBL/GenBank/DDBJ whole genome shotgun (WGS) entry which is preliminary data.</text>
</comment>
<keyword evidence="3" id="KW-1185">Reference proteome</keyword>
<dbReference type="InterPro" id="IPR029058">
    <property type="entry name" value="AB_hydrolase_fold"/>
</dbReference>
<sequence length="254" mass="26393">MKRHEWIASRGKRLSAMIHEPEAAAAPVVVCCHGFTGDKVGANQLMRNLAQSLEAAGFCAVRFDFAGSGDSEGAFAADTTVAGWQADLRSVLAWVGGRLAGRPVFLLGHSLGGLVALTAPDGTLAGRIAVAPVVHPVDNFRDTILGPELWARSARGERIANFYGKGFALDSGFVRDLAAGGYDPLAAAASFAAPLLIVHGTADAAVPFAGSEQLRAACAAPGELAVLDGADHVFTGRHDDLAAAIVNWLQRLTK</sequence>
<dbReference type="Pfam" id="PF12697">
    <property type="entry name" value="Abhydrolase_6"/>
    <property type="match status" value="1"/>
</dbReference>
<dbReference type="EMBL" id="JAUOZS010000001">
    <property type="protein sequence ID" value="MDT8902492.1"/>
    <property type="molecule type" value="Genomic_DNA"/>
</dbReference>
<feature type="domain" description="AB hydrolase-1" evidence="1">
    <location>
        <begin position="29"/>
        <end position="244"/>
    </location>
</feature>
<dbReference type="InterPro" id="IPR051044">
    <property type="entry name" value="MAG_DAG_Lipase"/>
</dbReference>
<evidence type="ECO:0000313" key="2">
    <source>
        <dbReference type="EMBL" id="MDT8902492.1"/>
    </source>
</evidence>
<organism evidence="2 3">
    <name type="scientific">Anaeroselena agilis</name>
    <dbReference type="NCBI Taxonomy" id="3063788"/>
    <lineage>
        <taxon>Bacteria</taxon>
        <taxon>Bacillati</taxon>
        <taxon>Bacillota</taxon>
        <taxon>Negativicutes</taxon>
        <taxon>Acetonemataceae</taxon>
        <taxon>Anaeroselena</taxon>
    </lineage>
</organism>
<dbReference type="Proteomes" id="UP001254848">
    <property type="component" value="Unassembled WGS sequence"/>
</dbReference>
<dbReference type="RefSeq" id="WP_413780972.1">
    <property type="nucleotide sequence ID" value="NZ_JAUOZS010000001.1"/>
</dbReference>
<dbReference type="GO" id="GO:0016787">
    <property type="term" value="F:hydrolase activity"/>
    <property type="evidence" value="ECO:0007669"/>
    <property type="project" value="UniProtKB-KW"/>
</dbReference>
<reference evidence="2 3" key="1">
    <citation type="submission" date="2023-07" db="EMBL/GenBank/DDBJ databases">
        <title>The novel representative of Negativicutes class, Anaeroselena agilis gen. nov. sp. nov.</title>
        <authorList>
            <person name="Prokofeva M.I."/>
            <person name="Elcheninov A.G."/>
            <person name="Klyukina A."/>
            <person name="Kublanov I.V."/>
            <person name="Frolov E.N."/>
            <person name="Podosokorskaya O.A."/>
        </authorList>
    </citation>
    <scope>NUCLEOTIDE SEQUENCE [LARGE SCALE GENOMIC DNA]</scope>
    <source>
        <strain evidence="2 3">4137-cl</strain>
    </source>
</reference>
<accession>A0ABU3P1K2</accession>
<dbReference type="Gene3D" id="3.40.50.1820">
    <property type="entry name" value="alpha/beta hydrolase"/>
    <property type="match status" value="1"/>
</dbReference>
<name>A0ABU3P1K2_9FIRM</name>
<evidence type="ECO:0000259" key="1">
    <source>
        <dbReference type="Pfam" id="PF12697"/>
    </source>
</evidence>
<keyword evidence="2" id="KW-0378">Hydrolase</keyword>
<gene>
    <name evidence="2" type="ORF">Q4T40_14675</name>
</gene>
<dbReference type="InterPro" id="IPR000073">
    <property type="entry name" value="AB_hydrolase_1"/>
</dbReference>
<dbReference type="PANTHER" id="PTHR11614">
    <property type="entry name" value="PHOSPHOLIPASE-RELATED"/>
    <property type="match status" value="1"/>
</dbReference>